<reference evidence="1 2" key="1">
    <citation type="submission" date="2019-04" db="EMBL/GenBank/DDBJ databases">
        <title>Microbes associate with the intestines of laboratory mice.</title>
        <authorList>
            <person name="Navarre W."/>
            <person name="Wong E."/>
            <person name="Huang K.C."/>
            <person name="Tropini C."/>
            <person name="Ng K."/>
            <person name="Yu B."/>
        </authorList>
    </citation>
    <scope>NUCLEOTIDE SEQUENCE [LARGE SCALE GENOMIC DNA]</scope>
    <source>
        <strain evidence="1 2">NM83_B4-11</strain>
    </source>
</reference>
<accession>A0ABY2QLL1</accession>
<protein>
    <submittedName>
        <fullName evidence="1">Uncharacterized protein</fullName>
    </submittedName>
</protein>
<organism evidence="1 2">
    <name type="scientific">Sphingomonas olei</name>
    <dbReference type="NCBI Taxonomy" id="1886787"/>
    <lineage>
        <taxon>Bacteria</taxon>
        <taxon>Pseudomonadati</taxon>
        <taxon>Pseudomonadota</taxon>
        <taxon>Alphaproteobacteria</taxon>
        <taxon>Sphingomonadales</taxon>
        <taxon>Sphingomonadaceae</taxon>
        <taxon>Sphingomonas</taxon>
    </lineage>
</organism>
<dbReference type="Proteomes" id="UP000308038">
    <property type="component" value="Unassembled WGS sequence"/>
</dbReference>
<comment type="caution">
    <text evidence="1">The sequence shown here is derived from an EMBL/GenBank/DDBJ whole genome shotgun (WGS) entry which is preliminary data.</text>
</comment>
<proteinExistence type="predicted"/>
<evidence type="ECO:0000313" key="2">
    <source>
        <dbReference type="Proteomes" id="UP000308038"/>
    </source>
</evidence>
<evidence type="ECO:0000313" key="1">
    <source>
        <dbReference type="EMBL" id="THG42131.1"/>
    </source>
</evidence>
<gene>
    <name evidence="1" type="ORF">E5988_01330</name>
</gene>
<sequence>MAAPGIISAMIRPRHLVSRPDRFFGPPRAPNTGARIIEVDGGTRAGNEARDVARSLWSGGHAFASSRGGALRRMMNLNEVPFR</sequence>
<dbReference type="EMBL" id="SSTI01000001">
    <property type="protein sequence ID" value="THG42131.1"/>
    <property type="molecule type" value="Genomic_DNA"/>
</dbReference>
<keyword evidence="2" id="KW-1185">Reference proteome</keyword>
<dbReference type="RefSeq" id="WP_125945175.1">
    <property type="nucleotide sequence ID" value="NZ_SSTI01000001.1"/>
</dbReference>
<name>A0ABY2QLL1_9SPHN</name>